<dbReference type="PROSITE" id="PS50043">
    <property type="entry name" value="HTH_LUXR_2"/>
    <property type="match status" value="1"/>
</dbReference>
<dbReference type="CDD" id="cd17535">
    <property type="entry name" value="REC_NarL-like"/>
    <property type="match status" value="1"/>
</dbReference>
<feature type="modified residue" description="4-aspartylphosphate" evidence="5">
    <location>
        <position position="56"/>
    </location>
</feature>
<dbReference type="InterPro" id="IPR039420">
    <property type="entry name" value="WalR-like"/>
</dbReference>
<dbReference type="OrthoDB" id="9779069at2"/>
<dbReference type="STRING" id="555088.DealDRAFT_2034"/>
<organism evidence="8 9">
    <name type="scientific">Dethiobacter alkaliphilus AHT 1</name>
    <dbReference type="NCBI Taxonomy" id="555088"/>
    <lineage>
        <taxon>Bacteria</taxon>
        <taxon>Bacillati</taxon>
        <taxon>Bacillota</taxon>
        <taxon>Dethiobacteria</taxon>
        <taxon>Dethiobacterales</taxon>
        <taxon>Dethiobacteraceae</taxon>
        <taxon>Dethiobacter</taxon>
    </lineage>
</organism>
<dbReference type="InterPro" id="IPR058245">
    <property type="entry name" value="NreC/VraR/RcsB-like_REC"/>
</dbReference>
<keyword evidence="4" id="KW-0804">Transcription</keyword>
<feature type="domain" description="HTH luxR-type" evidence="6">
    <location>
        <begin position="144"/>
        <end position="209"/>
    </location>
</feature>
<comment type="caution">
    <text evidence="8">The sequence shown here is derived from an EMBL/GenBank/DDBJ whole genome shotgun (WGS) entry which is preliminary data.</text>
</comment>
<dbReference type="GO" id="GO:0000160">
    <property type="term" value="P:phosphorelay signal transduction system"/>
    <property type="evidence" value="ECO:0007669"/>
    <property type="project" value="InterPro"/>
</dbReference>
<dbReference type="SMART" id="SM00421">
    <property type="entry name" value="HTH_LUXR"/>
    <property type="match status" value="1"/>
</dbReference>
<dbReference type="PROSITE" id="PS50110">
    <property type="entry name" value="RESPONSE_REGULATORY"/>
    <property type="match status" value="1"/>
</dbReference>
<dbReference type="Proteomes" id="UP000006443">
    <property type="component" value="Unassembled WGS sequence"/>
</dbReference>
<dbReference type="PROSITE" id="PS00622">
    <property type="entry name" value="HTH_LUXR_1"/>
    <property type="match status" value="1"/>
</dbReference>
<gene>
    <name evidence="8" type="ORF">DealDRAFT_2034</name>
</gene>
<evidence type="ECO:0000259" key="7">
    <source>
        <dbReference type="PROSITE" id="PS50110"/>
    </source>
</evidence>
<name>C0GHS5_DETAL</name>
<feature type="domain" description="Response regulatory" evidence="7">
    <location>
        <begin position="5"/>
        <end position="121"/>
    </location>
</feature>
<dbReference type="AlphaFoldDB" id="C0GHS5"/>
<evidence type="ECO:0000313" key="8">
    <source>
        <dbReference type="EMBL" id="EEG76999.1"/>
    </source>
</evidence>
<dbReference type="GO" id="GO:0006355">
    <property type="term" value="P:regulation of DNA-templated transcription"/>
    <property type="evidence" value="ECO:0007669"/>
    <property type="project" value="InterPro"/>
</dbReference>
<evidence type="ECO:0000256" key="5">
    <source>
        <dbReference type="PROSITE-ProRule" id="PRU00169"/>
    </source>
</evidence>
<evidence type="ECO:0000313" key="9">
    <source>
        <dbReference type="Proteomes" id="UP000006443"/>
    </source>
</evidence>
<dbReference type="RefSeq" id="WP_008517147.1">
    <property type="nucleotide sequence ID" value="NZ_ACJM01000010.1"/>
</dbReference>
<dbReference type="SUPFAM" id="SSF46894">
    <property type="entry name" value="C-terminal effector domain of the bipartite response regulators"/>
    <property type="match status" value="1"/>
</dbReference>
<protein>
    <submittedName>
        <fullName evidence="8">Two component transcriptional regulator, LuxR family</fullName>
    </submittedName>
</protein>
<dbReference type="Gene3D" id="3.40.50.2300">
    <property type="match status" value="1"/>
</dbReference>
<proteinExistence type="predicted"/>
<keyword evidence="2" id="KW-0805">Transcription regulation</keyword>
<keyword evidence="3" id="KW-0238">DNA-binding</keyword>
<dbReference type="PANTHER" id="PTHR43214">
    <property type="entry name" value="TWO-COMPONENT RESPONSE REGULATOR"/>
    <property type="match status" value="1"/>
</dbReference>
<sequence length="219" mass="23950">MEKIKIFIVDDHEVVRLGLQGLFARYEELEIVGEAASGEEAVQVVPVIKPDVVLLDVRLQGIHGADTCRLITSAVPGIKVVMLSSFAEPEEVQAAFTAGASAYVLKNITSGNVIKAIKAVMQGESFIDPEITEQVMSLIRGEKAASQISGLSKREEEILHLVGEGKTNKEIGRELFLSEKTVRNHVSRILDKLGVSNRSQAAAFMARRSVIEKMTDHKK</sequence>
<dbReference type="InterPro" id="IPR001789">
    <property type="entry name" value="Sig_transdc_resp-reg_receiver"/>
</dbReference>
<reference evidence="8 9" key="1">
    <citation type="submission" date="2009-02" db="EMBL/GenBank/DDBJ databases">
        <title>Sequencing of the draft genome and assembly of Dethiobacter alkaliphilus AHT 1.</title>
        <authorList>
            <consortium name="US DOE Joint Genome Institute (JGI-PGF)"/>
            <person name="Lucas S."/>
            <person name="Copeland A."/>
            <person name="Lapidus A."/>
            <person name="Glavina del Rio T."/>
            <person name="Dalin E."/>
            <person name="Tice H."/>
            <person name="Bruce D."/>
            <person name="Goodwin L."/>
            <person name="Pitluck S."/>
            <person name="Larimer F."/>
            <person name="Land M.L."/>
            <person name="Hauser L."/>
            <person name="Muyzer G."/>
        </authorList>
    </citation>
    <scope>NUCLEOTIDE SEQUENCE [LARGE SCALE GENOMIC DNA]</scope>
    <source>
        <strain evidence="8 9">AHT 1</strain>
    </source>
</reference>
<dbReference type="EMBL" id="ACJM01000010">
    <property type="protein sequence ID" value="EEG76999.1"/>
    <property type="molecule type" value="Genomic_DNA"/>
</dbReference>
<dbReference type="SMART" id="SM00448">
    <property type="entry name" value="REC"/>
    <property type="match status" value="1"/>
</dbReference>
<dbReference type="Pfam" id="PF00196">
    <property type="entry name" value="GerE"/>
    <property type="match status" value="1"/>
</dbReference>
<keyword evidence="1 5" id="KW-0597">Phosphoprotein</keyword>
<dbReference type="Pfam" id="PF00072">
    <property type="entry name" value="Response_reg"/>
    <property type="match status" value="1"/>
</dbReference>
<dbReference type="eggNOG" id="COG2197">
    <property type="taxonomic scope" value="Bacteria"/>
</dbReference>
<evidence type="ECO:0000256" key="3">
    <source>
        <dbReference type="ARBA" id="ARBA00023125"/>
    </source>
</evidence>
<evidence type="ECO:0000256" key="4">
    <source>
        <dbReference type="ARBA" id="ARBA00023163"/>
    </source>
</evidence>
<dbReference type="InterPro" id="IPR011006">
    <property type="entry name" value="CheY-like_superfamily"/>
</dbReference>
<evidence type="ECO:0000256" key="1">
    <source>
        <dbReference type="ARBA" id="ARBA00022553"/>
    </source>
</evidence>
<dbReference type="PANTHER" id="PTHR43214:SF43">
    <property type="entry name" value="TWO-COMPONENT RESPONSE REGULATOR"/>
    <property type="match status" value="1"/>
</dbReference>
<evidence type="ECO:0000259" key="6">
    <source>
        <dbReference type="PROSITE" id="PS50043"/>
    </source>
</evidence>
<accession>C0GHS5</accession>
<dbReference type="InterPro" id="IPR000792">
    <property type="entry name" value="Tscrpt_reg_LuxR_C"/>
</dbReference>
<keyword evidence="9" id="KW-1185">Reference proteome</keyword>
<evidence type="ECO:0000256" key="2">
    <source>
        <dbReference type="ARBA" id="ARBA00023015"/>
    </source>
</evidence>
<dbReference type="InterPro" id="IPR016032">
    <property type="entry name" value="Sig_transdc_resp-reg_C-effctor"/>
</dbReference>
<dbReference type="SUPFAM" id="SSF52172">
    <property type="entry name" value="CheY-like"/>
    <property type="match status" value="1"/>
</dbReference>
<dbReference type="PRINTS" id="PR00038">
    <property type="entry name" value="HTHLUXR"/>
</dbReference>
<dbReference type="GO" id="GO:0003677">
    <property type="term" value="F:DNA binding"/>
    <property type="evidence" value="ECO:0007669"/>
    <property type="project" value="UniProtKB-KW"/>
</dbReference>
<dbReference type="CDD" id="cd06170">
    <property type="entry name" value="LuxR_C_like"/>
    <property type="match status" value="1"/>
</dbReference>